<feature type="zinc finger region" description="UBR-type" evidence="10">
    <location>
        <begin position="56"/>
        <end position="126"/>
    </location>
</feature>
<keyword evidence="5 9" id="KW-0863">Zinc-finger</keyword>
<evidence type="ECO:0000256" key="4">
    <source>
        <dbReference type="ARBA" id="ARBA00022723"/>
    </source>
</evidence>
<dbReference type="InterPro" id="IPR039164">
    <property type="entry name" value="UBR1-like"/>
</dbReference>
<evidence type="ECO:0000256" key="2">
    <source>
        <dbReference type="ARBA" id="ARBA00004906"/>
    </source>
</evidence>
<dbReference type="UniPathway" id="UPA00143"/>
<evidence type="ECO:0000256" key="8">
    <source>
        <dbReference type="ARBA" id="ARBA00046341"/>
    </source>
</evidence>
<dbReference type="SMART" id="SM00396">
    <property type="entry name" value="ZnF_UBR1"/>
    <property type="match status" value="1"/>
</dbReference>
<reference evidence="14" key="1">
    <citation type="submission" date="2016-10" db="EMBL/GenBank/DDBJ databases">
        <authorList>
            <person name="Benchimol M."/>
            <person name="Almeida L.G."/>
            <person name="Vasconcelos A.T."/>
            <person name="Perreira-Neves A."/>
            <person name="Rosa I.A."/>
            <person name="Tasca T."/>
            <person name="Bogo M.R."/>
            <person name="de Souza W."/>
        </authorList>
    </citation>
    <scope>NUCLEOTIDE SEQUENCE [LARGE SCALE GENOMIC DNA]</scope>
    <source>
        <strain evidence="14">K</strain>
    </source>
</reference>
<dbReference type="Gene3D" id="3.30.40.10">
    <property type="entry name" value="Zinc/RING finger domain, C3HC4 (zinc finger)"/>
    <property type="match status" value="1"/>
</dbReference>
<evidence type="ECO:0000259" key="12">
    <source>
        <dbReference type="PROSITE" id="PS50089"/>
    </source>
</evidence>
<dbReference type="Proteomes" id="UP000179807">
    <property type="component" value="Unassembled WGS sequence"/>
</dbReference>
<dbReference type="InterPro" id="IPR013083">
    <property type="entry name" value="Znf_RING/FYVE/PHD"/>
</dbReference>
<dbReference type="InterPro" id="IPR001841">
    <property type="entry name" value="Znf_RING"/>
</dbReference>
<dbReference type="EC" id="2.3.2.27" evidence="11"/>
<evidence type="ECO:0000259" key="13">
    <source>
        <dbReference type="PROSITE" id="PS51157"/>
    </source>
</evidence>
<dbReference type="CDD" id="cd19670">
    <property type="entry name" value="UBR-box_UBR1_2_3"/>
    <property type="match status" value="1"/>
</dbReference>
<comment type="catalytic activity">
    <reaction evidence="1 11">
        <text>S-ubiquitinyl-[E2 ubiquitin-conjugating enzyme]-L-cysteine + [acceptor protein]-L-lysine = [E2 ubiquitin-conjugating enzyme]-L-cysteine + N(6)-ubiquitinyl-[acceptor protein]-L-lysine.</text>
        <dbReference type="EC" id="2.3.2.27"/>
    </reaction>
</comment>
<sequence>MEEGNILIDQDLFEAIKNEIHISGDIFNLCEATLIGSDFETFSLFFKEQQTRLKSSTCTSSWHTQTIVASCLDCQFFENSVLCLNCFLKSHHEGHAVYLRHTPIGACDCGNPSLFKSSGFCSLHQRKFNPDELTEQEKIKYITIFYSLVYESIHDIPLDSILIAKIFIWIQRLTTLSDSIRRCCTLAFIKLNALDRFIFRLIDSRKEVRQVYSNFNGSMINDPLFLELLSKSIIELYPTFIERVIQILSTQHSQTFYDDLHAITADFYLAFTPSIQTVIGKYKIDWIRIFYCSIDPLLDAIAEDCRYVKYVNSQAELHIQNLVSLARESLNFEYVSKNQEKINEFVKKLPPTLIRFESIINFKRIIDNKVDDPNKLAQVGHSVHLLFYPLIETIKDISYFSEFPFEVLLDRISQMSIKPKSVLSPKAISTPIYLIYNLAINSLLNKKSQLEEFILAKCNEHGFSVENIIDVPLKWIAVSILSLFKLFVRNSEPFILTTKATFYKINIPYVLVPTFSMIQIFFSIEPNKNDFLYDVANVFGLFKSAAIDEDVSTQCNIEFSALHFICCLIFDRYCIFNDLIGIKRMLIVTYLKKDGSLTLDQMNNILWGKSTHEKQFIDDLQSYSSLVQTRHGSHFKLTNDSDWQPLLPFVKLTDMFDIFSKFATTNPNSLMPFPDYEELPSGLDLKPALNSPLLYAIIYHILSNFVAKESTMAEPLQLIFNLLIKIQQTLKIAIIKPLKLKYIVTSAIKYLCKILPDQFSNFLYTKVAYKNREFLSMIEMIQKCGPLGITVLDRLGIHCEIPKEMNQTMKNENKAKAKALQQKFMNDFKKQQDSFATQNDEDEIGDECSVCHSINEENPVLVFPIFIYETVLPYIVKSSVENKPLKFTETIYGFHLCGHFFHKTCINDYKSKYFKCPIDRCIRNNFLPKIDKKFTDSLTPKEAEAIKEFIISGFKVTSIKTIVESIAGELSILEVRHRVRPECLDRSTNYVMFRYLFFSIFHGFHIACQQQELNEFEACQQQELNEFEACDPLSKLIFILLRKDDPVTDYQNDVIEIAASIHDKHLKYQFLRRATLVQHFILDLPLTKTAFIDWDELLEFNELCNRYEIAIDDDEIEIEIDNFDGFKNEIELAPYNFIETPKSFLSFMESPFSVNLADKTKELGICLLTGDIVNMGRQSLNDKIISASRHRTTKMGNTFSIYLQLTGINAGIPCILSQYMNKSIRLKSFYVDSFGDEDQGLKRGSLLKLSPEKLENLVEQLLSSDWTDMIDMQRSQSIFDF</sequence>
<dbReference type="RefSeq" id="XP_068366773.1">
    <property type="nucleotide sequence ID" value="XM_068498833.1"/>
</dbReference>
<dbReference type="GO" id="GO:0000151">
    <property type="term" value="C:ubiquitin ligase complex"/>
    <property type="evidence" value="ECO:0007669"/>
    <property type="project" value="TreeGrafter"/>
</dbReference>
<proteinExistence type="inferred from homology"/>
<evidence type="ECO:0000256" key="11">
    <source>
        <dbReference type="RuleBase" id="RU366018"/>
    </source>
</evidence>
<gene>
    <name evidence="14" type="ORF">TRFO_16194</name>
</gene>
<dbReference type="PANTHER" id="PTHR21497">
    <property type="entry name" value="UBIQUITIN LIGASE E3 ALPHA-RELATED"/>
    <property type="match status" value="1"/>
</dbReference>
<dbReference type="OrthoDB" id="2020519at2759"/>
<accession>A0A1J4KVU3</accession>
<dbReference type="EMBL" id="MLAK01000502">
    <property type="protein sequence ID" value="OHT13637.1"/>
    <property type="molecule type" value="Genomic_DNA"/>
</dbReference>
<dbReference type="GO" id="GO:0061630">
    <property type="term" value="F:ubiquitin protein ligase activity"/>
    <property type="evidence" value="ECO:0007669"/>
    <property type="project" value="UniProtKB-UniRule"/>
</dbReference>
<comment type="similarity">
    <text evidence="8 11">Belongs to the E3 ubiquitin-protein ligase UBR1-like family.</text>
</comment>
<evidence type="ECO:0000256" key="10">
    <source>
        <dbReference type="PROSITE-ProRule" id="PRU00508"/>
    </source>
</evidence>
<dbReference type="Pfam" id="PF18995">
    <property type="entry name" value="PRT6_C"/>
    <property type="match status" value="1"/>
</dbReference>
<dbReference type="PANTHER" id="PTHR21497:SF24">
    <property type="entry name" value="E3 UBIQUITIN-PROTEIN LIGASE UBR1"/>
    <property type="match status" value="1"/>
</dbReference>
<protein>
    <recommendedName>
        <fullName evidence="11">E3 ubiquitin-protein ligase</fullName>
        <ecNumber evidence="11">2.3.2.27</ecNumber>
    </recommendedName>
</protein>
<dbReference type="PROSITE" id="PS51157">
    <property type="entry name" value="ZF_UBR"/>
    <property type="match status" value="1"/>
</dbReference>
<dbReference type="GO" id="GO:0016567">
    <property type="term" value="P:protein ubiquitination"/>
    <property type="evidence" value="ECO:0007669"/>
    <property type="project" value="UniProtKB-UniRule"/>
</dbReference>
<feature type="domain" description="UBR-type" evidence="13">
    <location>
        <begin position="56"/>
        <end position="126"/>
    </location>
</feature>
<dbReference type="SUPFAM" id="SSF57850">
    <property type="entry name" value="RING/U-box"/>
    <property type="match status" value="1"/>
</dbReference>
<comment type="function">
    <text evidence="11">Ubiquitin ligase protein which is a component of the N-end rule pathway. Recognizes and binds to proteins bearing specific N-terminal residues that are destabilizing according to the N-end rule, leading to their ubiquitination and subsequent degradation.</text>
</comment>
<evidence type="ECO:0000256" key="5">
    <source>
        <dbReference type="ARBA" id="ARBA00022771"/>
    </source>
</evidence>
<keyword evidence="15" id="KW-1185">Reference proteome</keyword>
<dbReference type="InterPro" id="IPR044046">
    <property type="entry name" value="E3_ligase_UBR-like_C"/>
</dbReference>
<evidence type="ECO:0000313" key="15">
    <source>
        <dbReference type="Proteomes" id="UP000179807"/>
    </source>
</evidence>
<dbReference type="GO" id="GO:0008270">
    <property type="term" value="F:zinc ion binding"/>
    <property type="evidence" value="ECO:0007669"/>
    <property type="project" value="UniProtKB-UniRule"/>
</dbReference>
<evidence type="ECO:0000256" key="3">
    <source>
        <dbReference type="ARBA" id="ARBA00022679"/>
    </source>
</evidence>
<dbReference type="PROSITE" id="PS50089">
    <property type="entry name" value="ZF_RING_2"/>
    <property type="match status" value="1"/>
</dbReference>
<dbReference type="Gene3D" id="2.10.110.30">
    <property type="match status" value="1"/>
</dbReference>
<evidence type="ECO:0000256" key="9">
    <source>
        <dbReference type="PROSITE-ProRule" id="PRU00175"/>
    </source>
</evidence>
<dbReference type="VEuPathDB" id="TrichDB:TRFO_16194"/>
<comment type="pathway">
    <text evidence="2 11">Protein modification; protein ubiquitination.</text>
</comment>
<keyword evidence="4 11" id="KW-0479">Metal-binding</keyword>
<keyword evidence="6 11" id="KW-0833">Ubl conjugation pathway</keyword>
<evidence type="ECO:0000256" key="6">
    <source>
        <dbReference type="ARBA" id="ARBA00022786"/>
    </source>
</evidence>
<evidence type="ECO:0000313" key="14">
    <source>
        <dbReference type="EMBL" id="OHT13637.1"/>
    </source>
</evidence>
<evidence type="ECO:0000256" key="7">
    <source>
        <dbReference type="ARBA" id="ARBA00022833"/>
    </source>
</evidence>
<dbReference type="FunFam" id="2.10.110.30:FF:000002">
    <property type="entry name" value="Putative e3 ubiquitin-protein ligase ubr3"/>
    <property type="match status" value="1"/>
</dbReference>
<organism evidence="14 15">
    <name type="scientific">Tritrichomonas foetus</name>
    <dbReference type="NCBI Taxonomy" id="1144522"/>
    <lineage>
        <taxon>Eukaryota</taxon>
        <taxon>Metamonada</taxon>
        <taxon>Parabasalia</taxon>
        <taxon>Tritrichomonadida</taxon>
        <taxon>Tritrichomonadidae</taxon>
        <taxon>Tritrichomonas</taxon>
    </lineage>
</organism>
<dbReference type="Pfam" id="PF02207">
    <property type="entry name" value="zf-UBR"/>
    <property type="match status" value="1"/>
</dbReference>
<dbReference type="InterPro" id="IPR003126">
    <property type="entry name" value="Znf_UBR"/>
</dbReference>
<evidence type="ECO:0000256" key="1">
    <source>
        <dbReference type="ARBA" id="ARBA00000900"/>
    </source>
</evidence>
<keyword evidence="3 11" id="KW-0808">Transferase</keyword>
<dbReference type="GO" id="GO:0005737">
    <property type="term" value="C:cytoplasm"/>
    <property type="evidence" value="ECO:0007669"/>
    <property type="project" value="TreeGrafter"/>
</dbReference>
<keyword evidence="7 11" id="KW-0862">Zinc</keyword>
<dbReference type="GeneID" id="94833537"/>
<comment type="caution">
    <text evidence="14">The sequence shown here is derived from an EMBL/GenBank/DDBJ whole genome shotgun (WGS) entry which is preliminary data.</text>
</comment>
<name>A0A1J4KVU3_9EUKA</name>
<feature type="domain" description="RING-type" evidence="12">
    <location>
        <begin position="848"/>
        <end position="920"/>
    </location>
</feature>
<dbReference type="GO" id="GO:0071596">
    <property type="term" value="P:ubiquitin-dependent protein catabolic process via the N-end rule pathway"/>
    <property type="evidence" value="ECO:0007669"/>
    <property type="project" value="UniProtKB-UniRule"/>
</dbReference>